<evidence type="ECO:0000256" key="4">
    <source>
        <dbReference type="ARBA" id="ARBA00022771"/>
    </source>
</evidence>
<accession>A0A835R3H3</accession>
<feature type="domain" description="YABBY N-terminal" evidence="9">
    <location>
        <begin position="165"/>
        <end position="201"/>
    </location>
</feature>
<dbReference type="InterPro" id="IPR036910">
    <property type="entry name" value="HMG_box_dom_sf"/>
</dbReference>
<dbReference type="Proteomes" id="UP000639772">
    <property type="component" value="Unassembled WGS sequence"/>
</dbReference>
<evidence type="ECO:0000313" key="10">
    <source>
        <dbReference type="EMBL" id="KAG0483724.1"/>
    </source>
</evidence>
<feature type="region of interest" description="Disordered" evidence="7">
    <location>
        <begin position="408"/>
        <end position="430"/>
    </location>
</feature>
<dbReference type="GO" id="GO:0005634">
    <property type="term" value="C:nucleus"/>
    <property type="evidence" value="ECO:0007669"/>
    <property type="project" value="UniProtKB-SubCell"/>
</dbReference>
<evidence type="ECO:0000313" key="11">
    <source>
        <dbReference type="Proteomes" id="UP000639772"/>
    </source>
</evidence>
<dbReference type="CDD" id="cd00084">
    <property type="entry name" value="HMG-box_SF"/>
    <property type="match status" value="1"/>
</dbReference>
<dbReference type="Pfam" id="PF04690">
    <property type="entry name" value="YABBY"/>
    <property type="match status" value="1"/>
</dbReference>
<dbReference type="InterPro" id="IPR056776">
    <property type="entry name" value="YABBY_N"/>
</dbReference>
<gene>
    <name evidence="10" type="ORF">HPP92_011808</name>
</gene>
<comment type="subcellular location">
    <subcellularLocation>
        <location evidence="1">Nucleus</location>
    </subcellularLocation>
</comment>
<dbReference type="SUPFAM" id="SSF47095">
    <property type="entry name" value="HMG-box"/>
    <property type="match status" value="1"/>
</dbReference>
<keyword evidence="4" id="KW-0863">Zinc-finger</keyword>
<keyword evidence="6" id="KW-0539">Nucleus</keyword>
<dbReference type="GO" id="GO:0010158">
    <property type="term" value="P:abaxial cell fate specification"/>
    <property type="evidence" value="ECO:0007669"/>
    <property type="project" value="TreeGrafter"/>
</dbReference>
<dbReference type="EMBL" id="JADCNM010000005">
    <property type="protein sequence ID" value="KAG0483724.1"/>
    <property type="molecule type" value="Genomic_DNA"/>
</dbReference>
<dbReference type="InterPro" id="IPR006780">
    <property type="entry name" value="YABBY"/>
</dbReference>
<dbReference type="PANTHER" id="PTHR31675:SF30">
    <property type="entry name" value="AXIAL REGULATOR YABBY 2-RELATED"/>
    <property type="match status" value="1"/>
</dbReference>
<feature type="domain" description="YABBY protein C-terminal" evidence="8">
    <location>
        <begin position="239"/>
        <end position="289"/>
    </location>
</feature>
<dbReference type="Pfam" id="PF24868">
    <property type="entry name" value="YABBY_N"/>
    <property type="match status" value="1"/>
</dbReference>
<feature type="region of interest" description="Disordered" evidence="7">
    <location>
        <begin position="315"/>
        <end position="339"/>
    </location>
</feature>
<protein>
    <submittedName>
        <fullName evidence="10">Uncharacterized protein</fullName>
    </submittedName>
</protein>
<comment type="caution">
    <text evidence="10">The sequence shown here is derived from an EMBL/GenBank/DDBJ whole genome shotgun (WGS) entry which is preliminary data.</text>
</comment>
<evidence type="ECO:0000256" key="3">
    <source>
        <dbReference type="ARBA" id="ARBA00022723"/>
    </source>
</evidence>
<keyword evidence="3" id="KW-0479">Metal-binding</keyword>
<name>A0A835R3H3_VANPL</name>
<comment type="similarity">
    <text evidence="2">Belongs to the YABBY family.</text>
</comment>
<keyword evidence="5" id="KW-0862">Zinc</keyword>
<evidence type="ECO:0000256" key="6">
    <source>
        <dbReference type="ARBA" id="ARBA00023242"/>
    </source>
</evidence>
<sequence>MFRSRDVAFCDQDSPDRRKASVREAGESMLQASVFVVVIKKKNHERDEKLKECCSRASTIKISHQNKDRKAQEILTFVAFFSSLQYHDKDLHLIVKGVKFLFDFYEDLHLRLKHLEEGTLIWGTSLENTQEYKIHLATYKRAHMVGTQKKVHVSNQSYQAKFLTAVNVPGHNLLSIVTVKCGHCGNLLSVNVSGVLQTNSLQGNQKIEFNNMRLPNFYTYPGSTSSYNKDSSLIPIEANQQRMLPIRPPEKRQRVPSAYNRFIKEEIQRIKTSNPNITHREAFSAAAKNPTAIARPTNRRGPSLPLISVNSAKSSSVAEPKWDPLPPLIQPDSDPDPRSFSLLFSRRSTIRFRTTLRQSPAHRGQDDEVDDAAGKATTDRGALSRLPPATSAKRAVGLALLFQDQGIPPVSFACKSGGDRSPWHRLSRRR</sequence>
<organism evidence="10 11">
    <name type="scientific">Vanilla planifolia</name>
    <name type="common">Vanilla</name>
    <dbReference type="NCBI Taxonomy" id="51239"/>
    <lineage>
        <taxon>Eukaryota</taxon>
        <taxon>Viridiplantae</taxon>
        <taxon>Streptophyta</taxon>
        <taxon>Embryophyta</taxon>
        <taxon>Tracheophyta</taxon>
        <taxon>Spermatophyta</taxon>
        <taxon>Magnoliopsida</taxon>
        <taxon>Liliopsida</taxon>
        <taxon>Asparagales</taxon>
        <taxon>Orchidaceae</taxon>
        <taxon>Vanilloideae</taxon>
        <taxon>Vanilleae</taxon>
        <taxon>Vanilla</taxon>
    </lineage>
</organism>
<evidence type="ECO:0000256" key="1">
    <source>
        <dbReference type="ARBA" id="ARBA00004123"/>
    </source>
</evidence>
<evidence type="ECO:0000256" key="5">
    <source>
        <dbReference type="ARBA" id="ARBA00022833"/>
    </source>
</evidence>
<dbReference type="AlphaFoldDB" id="A0A835R3H3"/>
<dbReference type="GO" id="GO:0008270">
    <property type="term" value="F:zinc ion binding"/>
    <property type="evidence" value="ECO:0007669"/>
    <property type="project" value="UniProtKB-KW"/>
</dbReference>
<evidence type="ECO:0000259" key="9">
    <source>
        <dbReference type="Pfam" id="PF24868"/>
    </source>
</evidence>
<dbReference type="OrthoDB" id="667577at2759"/>
<evidence type="ECO:0000259" key="8">
    <source>
        <dbReference type="Pfam" id="PF04690"/>
    </source>
</evidence>
<feature type="region of interest" description="Disordered" evidence="7">
    <location>
        <begin position="356"/>
        <end position="388"/>
    </location>
</feature>
<reference evidence="10 11" key="1">
    <citation type="journal article" date="2020" name="Nat. Food">
        <title>A phased Vanilla planifolia genome enables genetic improvement of flavour and production.</title>
        <authorList>
            <person name="Hasing T."/>
            <person name="Tang H."/>
            <person name="Brym M."/>
            <person name="Khazi F."/>
            <person name="Huang T."/>
            <person name="Chambers A.H."/>
        </authorList>
    </citation>
    <scope>NUCLEOTIDE SEQUENCE [LARGE SCALE GENOMIC DNA]</scope>
    <source>
        <tissue evidence="10">Leaf</tissue>
    </source>
</reference>
<dbReference type="PANTHER" id="PTHR31675">
    <property type="entry name" value="PROTEIN YABBY 6-RELATED"/>
    <property type="match status" value="1"/>
</dbReference>
<proteinExistence type="inferred from homology"/>
<evidence type="ECO:0000256" key="7">
    <source>
        <dbReference type="SAM" id="MobiDB-lite"/>
    </source>
</evidence>
<evidence type="ECO:0000256" key="2">
    <source>
        <dbReference type="ARBA" id="ARBA00010325"/>
    </source>
</evidence>
<dbReference type="InterPro" id="IPR056775">
    <property type="entry name" value="YABBY_C"/>
</dbReference>